<evidence type="ECO:0000256" key="3">
    <source>
        <dbReference type="SAM" id="MobiDB-lite"/>
    </source>
</evidence>
<feature type="compositionally biased region" description="Basic and acidic residues" evidence="3">
    <location>
        <begin position="1"/>
        <end position="11"/>
    </location>
</feature>
<dbReference type="Pfam" id="PF25876">
    <property type="entry name" value="HH_MFP_RND"/>
    <property type="match status" value="1"/>
</dbReference>
<feature type="domain" description="Multidrug resistance protein MdtA-like barrel-sandwich hybrid" evidence="6">
    <location>
        <begin position="119"/>
        <end position="250"/>
    </location>
</feature>
<dbReference type="eggNOG" id="COG0845">
    <property type="taxonomic scope" value="Bacteria"/>
</dbReference>
<dbReference type="SUPFAM" id="SSF111369">
    <property type="entry name" value="HlyD-like secretion proteins"/>
    <property type="match status" value="1"/>
</dbReference>
<dbReference type="STRING" id="335284.Pcryo_2400"/>
<dbReference type="PANTHER" id="PTHR30469">
    <property type="entry name" value="MULTIDRUG RESISTANCE PROTEIN MDTA"/>
    <property type="match status" value="1"/>
</dbReference>
<dbReference type="HOGENOM" id="CLU_018816_1_3_6"/>
<dbReference type="PANTHER" id="PTHR30469:SF15">
    <property type="entry name" value="HLYD FAMILY OF SECRETION PROTEINS"/>
    <property type="match status" value="1"/>
</dbReference>
<dbReference type="GO" id="GO:1990281">
    <property type="term" value="C:efflux pump complex"/>
    <property type="evidence" value="ECO:0007669"/>
    <property type="project" value="TreeGrafter"/>
</dbReference>
<evidence type="ECO:0000259" key="6">
    <source>
        <dbReference type="Pfam" id="PF25917"/>
    </source>
</evidence>
<feature type="transmembrane region" description="Helical" evidence="4">
    <location>
        <begin position="37"/>
        <end position="59"/>
    </location>
</feature>
<evidence type="ECO:0000256" key="2">
    <source>
        <dbReference type="SAM" id="Coils"/>
    </source>
</evidence>
<dbReference type="Pfam" id="PF25917">
    <property type="entry name" value="BSH_RND"/>
    <property type="match status" value="1"/>
</dbReference>
<dbReference type="Gene3D" id="1.10.287.470">
    <property type="entry name" value="Helix hairpin bin"/>
    <property type="match status" value="1"/>
</dbReference>
<evidence type="ECO:0000313" key="8">
    <source>
        <dbReference type="Proteomes" id="UP000002425"/>
    </source>
</evidence>
<evidence type="ECO:0000259" key="5">
    <source>
        <dbReference type="Pfam" id="PF25876"/>
    </source>
</evidence>
<evidence type="ECO:0000256" key="1">
    <source>
        <dbReference type="ARBA" id="ARBA00009477"/>
    </source>
</evidence>
<feature type="region of interest" description="Disordered" evidence="3">
    <location>
        <begin position="1"/>
        <end position="29"/>
    </location>
</feature>
<dbReference type="InterPro" id="IPR058625">
    <property type="entry name" value="MdtA-like_BSH"/>
</dbReference>
<dbReference type="Gene3D" id="2.40.420.20">
    <property type="match status" value="1"/>
</dbReference>
<evidence type="ECO:0000256" key="4">
    <source>
        <dbReference type="SAM" id="Phobius"/>
    </source>
</evidence>
<dbReference type="InterPro" id="IPR006143">
    <property type="entry name" value="RND_pump_MFP"/>
</dbReference>
<dbReference type="EMBL" id="CP000323">
    <property type="protein sequence ID" value="ABE76177.1"/>
    <property type="molecule type" value="Genomic_DNA"/>
</dbReference>
<dbReference type="GO" id="GO:0015562">
    <property type="term" value="F:efflux transmembrane transporter activity"/>
    <property type="evidence" value="ECO:0007669"/>
    <property type="project" value="TreeGrafter"/>
</dbReference>
<protein>
    <submittedName>
        <fullName evidence="7">Secretion protein HlyD</fullName>
    </submittedName>
</protein>
<feature type="domain" description="Multidrug resistance protein MdtA-like alpha-helical hairpin" evidence="5">
    <location>
        <begin position="161"/>
        <end position="223"/>
    </location>
</feature>
<dbReference type="AlphaFoldDB" id="Q1Q826"/>
<dbReference type="Gene3D" id="2.40.50.100">
    <property type="match status" value="1"/>
</dbReference>
<name>Q1Q826_PSYCK</name>
<keyword evidence="4" id="KW-0812">Transmembrane</keyword>
<dbReference type="KEGG" id="pcr:Pcryo_2400"/>
<keyword evidence="4" id="KW-0472">Membrane</keyword>
<sequence>MSDVEDNKLPVESELPPYRQSDARTSKPLSDKPLSKFPLWLLPVLAIVLVIGVLVGKYWGNDEEASNESPVANNVQNDSANLKDASIEQAVLSVETVLPSQDNIGNTLSADGTINAKDVANVSAKVNGVAIERILVEEGQRVKAGQILAVFDTDAMEQQVLQAEADVAEAKATLANATADAARVLPLIDIDAISKQEADRYRTAKLQAQASLQASKARLSTQRLSVNNANVVAPVSGIISEKMAEVGMIAGGDPLFTIIKGGILEWRADIDPKLIGEVNVGTPVQVSLPGGDSVMGEVSRIAPTADNNRQITIYASLAANAKVRAGMYQTGEFLLGSSSAQTVPNSAIVSNDGYDYVMLVTNISTKDGKNGHNIGRIKQQRVTLGERFGDSIMLTEPLPAESRLVKQGGSFLNNGDLVRVVDGLSQTGKQATSTDTQARS</sequence>
<organism evidence="7 8">
    <name type="scientific">Psychrobacter cryohalolentis (strain ATCC BAA-1226 / DSM 17306 / VKM B-2378 / K5)</name>
    <dbReference type="NCBI Taxonomy" id="335284"/>
    <lineage>
        <taxon>Bacteria</taxon>
        <taxon>Pseudomonadati</taxon>
        <taxon>Pseudomonadota</taxon>
        <taxon>Gammaproteobacteria</taxon>
        <taxon>Moraxellales</taxon>
        <taxon>Moraxellaceae</taxon>
        <taxon>Psychrobacter</taxon>
    </lineage>
</organism>
<gene>
    <name evidence="7" type="ordered locus">Pcryo_2400</name>
</gene>
<comment type="similarity">
    <text evidence="1">Belongs to the membrane fusion protein (MFP) (TC 8.A.1) family.</text>
</comment>
<dbReference type="InterPro" id="IPR058624">
    <property type="entry name" value="MdtA-like_HH"/>
</dbReference>
<keyword evidence="2" id="KW-0175">Coiled coil</keyword>
<keyword evidence="8" id="KW-1185">Reference proteome</keyword>
<proteinExistence type="inferred from homology"/>
<feature type="coiled-coil region" evidence="2">
    <location>
        <begin position="153"/>
        <end position="180"/>
    </location>
</feature>
<dbReference type="NCBIfam" id="TIGR01730">
    <property type="entry name" value="RND_mfp"/>
    <property type="match status" value="1"/>
</dbReference>
<accession>Q1Q826</accession>
<dbReference type="Gene3D" id="2.40.30.170">
    <property type="match status" value="1"/>
</dbReference>
<dbReference type="RefSeq" id="WP_011514705.1">
    <property type="nucleotide sequence ID" value="NC_007969.1"/>
</dbReference>
<reference evidence="7" key="1">
    <citation type="submission" date="2006-03" db="EMBL/GenBank/DDBJ databases">
        <title>Complete sequence of chromosome of Psychrobacter cryohalolentis K5.</title>
        <authorList>
            <consortium name="US DOE Joint Genome Institute"/>
            <person name="Copeland A."/>
            <person name="Lucas S."/>
            <person name="Lapidus A."/>
            <person name="Barry K."/>
            <person name="Detter J.C."/>
            <person name="Glavina del Rio T."/>
            <person name="Hammon N."/>
            <person name="Israni S."/>
            <person name="Dalin E."/>
            <person name="Tice H."/>
            <person name="Pitluck S."/>
            <person name="Brettin T."/>
            <person name="Bruce D."/>
            <person name="Han C."/>
            <person name="Tapia R."/>
            <person name="Sims D.R."/>
            <person name="Gilna P."/>
            <person name="Schmutz J."/>
            <person name="Larimer F."/>
            <person name="Land M."/>
            <person name="Hauser L."/>
            <person name="Kyrpides N."/>
            <person name="Kim E."/>
            <person name="Richardson P."/>
        </authorList>
    </citation>
    <scope>NUCLEOTIDE SEQUENCE</scope>
    <source>
        <strain evidence="7">K5</strain>
    </source>
</reference>
<keyword evidence="4" id="KW-1133">Transmembrane helix</keyword>
<dbReference type="Proteomes" id="UP000002425">
    <property type="component" value="Chromosome"/>
</dbReference>
<evidence type="ECO:0000313" key="7">
    <source>
        <dbReference type="EMBL" id="ABE76177.1"/>
    </source>
</evidence>